<comment type="caution">
    <text evidence="2">The sequence shown here is derived from an EMBL/GenBank/DDBJ whole genome shotgun (WGS) entry which is preliminary data.</text>
</comment>
<feature type="transmembrane region" description="Helical" evidence="1">
    <location>
        <begin position="12"/>
        <end position="29"/>
    </location>
</feature>
<evidence type="ECO:0000313" key="3">
    <source>
        <dbReference type="Proteomes" id="UP001597452"/>
    </source>
</evidence>
<dbReference type="EMBL" id="JBHUMZ010000022">
    <property type="protein sequence ID" value="MFD2639260.1"/>
    <property type="molecule type" value="Genomic_DNA"/>
</dbReference>
<protein>
    <submittedName>
        <fullName evidence="2">Uncharacterized protein</fullName>
    </submittedName>
</protein>
<evidence type="ECO:0000256" key="1">
    <source>
        <dbReference type="SAM" id="Phobius"/>
    </source>
</evidence>
<evidence type="ECO:0000313" key="2">
    <source>
        <dbReference type="EMBL" id="MFD2639260.1"/>
    </source>
</evidence>
<keyword evidence="1" id="KW-0472">Membrane</keyword>
<sequence length="116" mass="12984">MFLIKNTSKFIGIISGFASIILWIVLNFYNPYTNSYGVEPVLSTFFMLLLPACVAIVASFTSKPSLLLIAFVWSLPFSLYLALTPGIFVLFGVSCMSYLISFFLIKLTKNYKLIGQ</sequence>
<reference evidence="3" key="1">
    <citation type="journal article" date="2019" name="Int. J. Syst. Evol. Microbiol.">
        <title>The Global Catalogue of Microorganisms (GCM) 10K type strain sequencing project: providing services to taxonomists for standard genome sequencing and annotation.</title>
        <authorList>
            <consortium name="The Broad Institute Genomics Platform"/>
            <consortium name="The Broad Institute Genome Sequencing Center for Infectious Disease"/>
            <person name="Wu L."/>
            <person name="Ma J."/>
        </authorList>
    </citation>
    <scope>NUCLEOTIDE SEQUENCE [LARGE SCALE GENOMIC DNA]</scope>
    <source>
        <strain evidence="3">TISTR 1571</strain>
    </source>
</reference>
<dbReference type="RefSeq" id="WP_377329103.1">
    <property type="nucleotide sequence ID" value="NZ_JBHUMZ010000022.1"/>
</dbReference>
<feature type="transmembrane region" description="Helical" evidence="1">
    <location>
        <begin position="87"/>
        <end position="105"/>
    </location>
</feature>
<dbReference type="Proteomes" id="UP001597452">
    <property type="component" value="Unassembled WGS sequence"/>
</dbReference>
<keyword evidence="1" id="KW-1133">Transmembrane helix</keyword>
<keyword evidence="1" id="KW-0812">Transmembrane</keyword>
<keyword evidence="3" id="KW-1185">Reference proteome</keyword>
<accession>A0ABW5QC08</accession>
<organism evidence="2 3">
    <name type="scientific">Piscibacillus salipiscarius</name>
    <dbReference type="NCBI Taxonomy" id="299480"/>
    <lineage>
        <taxon>Bacteria</taxon>
        <taxon>Bacillati</taxon>
        <taxon>Bacillota</taxon>
        <taxon>Bacilli</taxon>
        <taxon>Bacillales</taxon>
        <taxon>Bacillaceae</taxon>
        <taxon>Piscibacillus</taxon>
    </lineage>
</organism>
<gene>
    <name evidence="2" type="ORF">ACFSW4_10315</name>
</gene>
<name>A0ABW5QC08_9BACI</name>
<feature type="transmembrane region" description="Helical" evidence="1">
    <location>
        <begin position="41"/>
        <end position="58"/>
    </location>
</feature>
<proteinExistence type="predicted"/>